<dbReference type="GO" id="GO:0090729">
    <property type="term" value="F:toxin activity"/>
    <property type="evidence" value="ECO:0007669"/>
    <property type="project" value="UniProtKB-KW"/>
</dbReference>
<protein>
    <recommendedName>
        <fullName evidence="4">WAP domain-containing protein</fullName>
    </recommendedName>
</protein>
<reference evidence="5" key="1">
    <citation type="submission" date="2020-08" db="EMBL/GenBank/DDBJ databases">
        <title>Multicomponent nature underlies the extraordinary mechanical properties of spider dragline silk.</title>
        <authorList>
            <person name="Kono N."/>
            <person name="Nakamura H."/>
            <person name="Mori M."/>
            <person name="Yoshida Y."/>
            <person name="Ohtoshi R."/>
            <person name="Malay A.D."/>
            <person name="Moran D.A.P."/>
            <person name="Tomita M."/>
            <person name="Numata K."/>
            <person name="Arakawa K."/>
        </authorList>
    </citation>
    <scope>NUCLEOTIDE SEQUENCE</scope>
</reference>
<evidence type="ECO:0000256" key="3">
    <source>
        <dbReference type="ARBA" id="ARBA00022729"/>
    </source>
</evidence>
<dbReference type="Pfam" id="PF00095">
    <property type="entry name" value="WAP"/>
    <property type="match status" value="1"/>
</dbReference>
<dbReference type="InterPro" id="IPR036645">
    <property type="entry name" value="Elafin-like_sf"/>
</dbReference>
<proteinExistence type="predicted"/>
<gene>
    <name evidence="5" type="primary">AVEN_229372_1</name>
    <name evidence="5" type="ORF">NPIL_211461</name>
</gene>
<evidence type="ECO:0000256" key="1">
    <source>
        <dbReference type="ARBA" id="ARBA00002878"/>
    </source>
</evidence>
<sequence length="513" mass="57213">MEHISMKDNNGEDFIENSLSSQNKILNGTVEWNNISEHLNPTRSIFTNFSDISVINSSDSIKGATQENEIIQDRDPVKNSKTSDAFDVESNSISRNISESELKTENALDSIPINQTLSNASKEQDFRNSSTVLFDSSPNVSRNENASNFIADINKTISMQNHSIDLNEILLDHKGHFNDSNTNNSFLLNFLTNETSPQDLDNFVNVSEKLINKVPIVEQSNEGQNSGGILSGIGLNFLISSEVARNAVKAMEVFNFTDPLTDHIFEENEFHSFLDTKLPMSDVDSDSPHLALNQSQTEAFHYNSTEIFGNSTFTNNRTLLQPGSETSFNTTDLFKRNLTLLELDVNERNGTVEELNFTKNNETLLSLTDALAENETLLNLTLTMAVNETMKLLNLSEVMVGNETLMLLNRTQILTKNETKFNITRGAEEKTLDQLNEESAGDFISKNETVTVLSSIQKGSESNPADAPKCPPPGFCILWFWSQDACQVDNHCLGSRICCRVRCSKTCIDIETL</sequence>
<dbReference type="SUPFAM" id="SSF57256">
    <property type="entry name" value="Elafin-like"/>
    <property type="match status" value="1"/>
</dbReference>
<comment type="caution">
    <text evidence="5">The sequence shown here is derived from an EMBL/GenBank/DDBJ whole genome shotgun (WGS) entry which is preliminary data.</text>
</comment>
<evidence type="ECO:0000313" key="6">
    <source>
        <dbReference type="Proteomes" id="UP000887013"/>
    </source>
</evidence>
<evidence type="ECO:0000259" key="4">
    <source>
        <dbReference type="Pfam" id="PF00095"/>
    </source>
</evidence>
<keyword evidence="6" id="KW-1185">Reference proteome</keyword>
<accession>A0A8X6ITU2</accession>
<dbReference type="OrthoDB" id="6437763at2759"/>
<dbReference type="GO" id="GO:0030414">
    <property type="term" value="F:peptidase inhibitor activity"/>
    <property type="evidence" value="ECO:0007669"/>
    <property type="project" value="InterPro"/>
</dbReference>
<evidence type="ECO:0000256" key="2">
    <source>
        <dbReference type="ARBA" id="ARBA00022656"/>
    </source>
</evidence>
<dbReference type="EMBL" id="BMAW01047059">
    <property type="protein sequence ID" value="GFS58877.1"/>
    <property type="molecule type" value="Genomic_DNA"/>
</dbReference>
<comment type="function">
    <text evidence="1">Has antibacterial activity.</text>
</comment>
<keyword evidence="3" id="KW-0732">Signal</keyword>
<organism evidence="5 6">
    <name type="scientific">Nephila pilipes</name>
    <name type="common">Giant wood spider</name>
    <name type="synonym">Nephila maculata</name>
    <dbReference type="NCBI Taxonomy" id="299642"/>
    <lineage>
        <taxon>Eukaryota</taxon>
        <taxon>Metazoa</taxon>
        <taxon>Ecdysozoa</taxon>
        <taxon>Arthropoda</taxon>
        <taxon>Chelicerata</taxon>
        <taxon>Arachnida</taxon>
        <taxon>Araneae</taxon>
        <taxon>Araneomorphae</taxon>
        <taxon>Entelegynae</taxon>
        <taxon>Araneoidea</taxon>
        <taxon>Nephilidae</taxon>
        <taxon>Nephila</taxon>
    </lineage>
</organism>
<name>A0A8X6ITU2_NEPPI</name>
<dbReference type="Proteomes" id="UP000887013">
    <property type="component" value="Unassembled WGS sequence"/>
</dbReference>
<keyword evidence="2" id="KW-0800">Toxin</keyword>
<evidence type="ECO:0000313" key="5">
    <source>
        <dbReference type="EMBL" id="GFS58877.1"/>
    </source>
</evidence>
<dbReference type="GO" id="GO:0005576">
    <property type="term" value="C:extracellular region"/>
    <property type="evidence" value="ECO:0007669"/>
    <property type="project" value="InterPro"/>
</dbReference>
<dbReference type="AlphaFoldDB" id="A0A8X6ITU2"/>
<feature type="domain" description="WAP" evidence="4">
    <location>
        <begin position="469"/>
        <end position="509"/>
    </location>
</feature>
<dbReference type="InterPro" id="IPR008197">
    <property type="entry name" value="WAP_dom"/>
</dbReference>